<name>A0A9J5XBD1_SOLCO</name>
<reference evidence="1 2" key="1">
    <citation type="submission" date="2020-09" db="EMBL/GenBank/DDBJ databases">
        <title>De no assembly of potato wild relative species, Solanum commersonii.</title>
        <authorList>
            <person name="Cho K."/>
        </authorList>
    </citation>
    <scope>NUCLEOTIDE SEQUENCE [LARGE SCALE GENOMIC DNA]</scope>
    <source>
        <strain evidence="1">LZ3.2</strain>
        <tissue evidence="1">Leaf</tissue>
    </source>
</reference>
<evidence type="ECO:0000313" key="2">
    <source>
        <dbReference type="Proteomes" id="UP000824120"/>
    </source>
</evidence>
<dbReference type="OrthoDB" id="10629355at2759"/>
<keyword evidence="2" id="KW-1185">Reference proteome</keyword>
<accession>A0A9J5XBD1</accession>
<organism evidence="1 2">
    <name type="scientific">Solanum commersonii</name>
    <name type="common">Commerson's wild potato</name>
    <name type="synonym">Commerson's nightshade</name>
    <dbReference type="NCBI Taxonomy" id="4109"/>
    <lineage>
        <taxon>Eukaryota</taxon>
        <taxon>Viridiplantae</taxon>
        <taxon>Streptophyta</taxon>
        <taxon>Embryophyta</taxon>
        <taxon>Tracheophyta</taxon>
        <taxon>Spermatophyta</taxon>
        <taxon>Magnoliopsida</taxon>
        <taxon>eudicotyledons</taxon>
        <taxon>Gunneridae</taxon>
        <taxon>Pentapetalae</taxon>
        <taxon>asterids</taxon>
        <taxon>lamiids</taxon>
        <taxon>Solanales</taxon>
        <taxon>Solanaceae</taxon>
        <taxon>Solanoideae</taxon>
        <taxon>Solaneae</taxon>
        <taxon>Solanum</taxon>
    </lineage>
</organism>
<comment type="caution">
    <text evidence="1">The sequence shown here is derived from an EMBL/GenBank/DDBJ whole genome shotgun (WGS) entry which is preliminary data.</text>
</comment>
<dbReference type="EMBL" id="JACXVP010000009">
    <property type="protein sequence ID" value="KAG5584917.1"/>
    <property type="molecule type" value="Genomic_DNA"/>
</dbReference>
<evidence type="ECO:0000313" key="1">
    <source>
        <dbReference type="EMBL" id="KAG5584917.1"/>
    </source>
</evidence>
<sequence length="127" mass="14320">MGVGGGVVGYTNPTYQGEVDVFGVALDKDHFSLLEFLSHTKELGHTMTHVNSIPDEYELEVDEEMRSFRVKRRNKRNSYTRKKKTIPEEVPIGEVGVDRGFEDIGINKNDRYIGRLGGMSSILIAQM</sequence>
<dbReference type="Proteomes" id="UP000824120">
    <property type="component" value="Chromosome 9"/>
</dbReference>
<gene>
    <name evidence="1" type="ORF">H5410_045351</name>
</gene>
<protein>
    <submittedName>
        <fullName evidence="1">Uncharacterized protein</fullName>
    </submittedName>
</protein>
<dbReference type="AlphaFoldDB" id="A0A9J5XBD1"/>
<proteinExistence type="predicted"/>